<dbReference type="CDD" id="cd16917">
    <property type="entry name" value="HATPase_UhpB-NarQ-NarX-like"/>
    <property type="match status" value="1"/>
</dbReference>
<keyword evidence="3" id="KW-0902">Two-component regulatory system</keyword>
<dbReference type="PROSITE" id="PS51820">
    <property type="entry name" value="PA14"/>
    <property type="match status" value="1"/>
</dbReference>
<dbReference type="GO" id="GO:0016301">
    <property type="term" value="F:kinase activity"/>
    <property type="evidence" value="ECO:0007669"/>
    <property type="project" value="UniProtKB-KW"/>
</dbReference>
<feature type="region of interest" description="Disordered" evidence="4">
    <location>
        <begin position="275"/>
        <end position="296"/>
    </location>
</feature>
<evidence type="ECO:0000256" key="2">
    <source>
        <dbReference type="ARBA" id="ARBA00022777"/>
    </source>
</evidence>
<keyword evidence="5" id="KW-1133">Transmembrane helix</keyword>
<dbReference type="InterPro" id="IPR050482">
    <property type="entry name" value="Sensor_HK_TwoCompSys"/>
</dbReference>
<keyword evidence="5" id="KW-0812">Transmembrane</keyword>
<dbReference type="InterPro" id="IPR003594">
    <property type="entry name" value="HATPase_dom"/>
</dbReference>
<evidence type="ECO:0000313" key="8">
    <source>
        <dbReference type="Proteomes" id="UP001165653"/>
    </source>
</evidence>
<dbReference type="Pfam" id="PF02518">
    <property type="entry name" value="HATPase_c"/>
    <property type="match status" value="1"/>
</dbReference>
<sequence length="1036" mass="112287">MAANSFLRVIRRVGGGLALLCLLGTGRGEEAPIYTPKFLSLAEMRLAVAGSGRANASYRLEGIVCGVSSDGRLVALQDESDTLLLDCPSLPKGISPGKRILLEGDQCPLARGRYAIHLGTAPLIEIEGHHAELARANTIYLRKGEQPLRVDWFNGLNLSGLSLEYEGPGIPMQKVPAGVLFHDGKDGKLEPGLRYESYLRDRWIEVGEIDTTEPASEGVSPVIDIGVAPRTSNVGLSFTGRIRIETAGIYNFRMSSDDGSRLFVGDPRFSASIIPDEFANPPRPDDWRGASSTTRGSWVEGEGNVTFATLSRGLLELELAGEDSSFRVTVMDPGKLKPDDLEHRRVKLLGVGRSEGVIVPDSSQLQITGDSIGHEELLTRAGQVRRLKPEEAKKAYRARIRGVVTMAGEHFLVIQDSTGGIYVRYTPSPSGVAPRAGELWELEGVTDPGDFSPMLYADRASYLGSAPMPEAVRPTWEQIASGSLDAEWVELEGVVVSLQATHLILLTRDGQVRINDNTVYSLPYREMSEAERQALPGSVVRLRGVFTANWDSNSRVNAGVCQMGNAIMAVDSPAPADPFATDSLPAADLLLFTSHTGLFKRVRTSGTLLHARPPEFFLWDGSRGFRVVSRDSPVLIPGEKVEAAGFPRVGGPSPMLLEAYLRRAGLAPLPAPVKVAAEALPNPRLDATRVTIEARLLSDSMREEERVLEMQAGETRFIARVAATTDRERKPFQRGSLLQLAGTYVTSAADSPGSAAEPFELLLNGAQDLVVLQRGPWWTRRHTIATIAILAGGLCMALIWVLLLRRTVNLRTRQLEAEIGERQLVERHRALEQERTRVAQDLHDELGSGLTEAGILTSLVKNPAVPSEKKEGYLEQLGDVCSALVTGLDEIVWAVNPRYDSVADLAGYFSLFAQRFLEIAGITCRLQIADSVAEHPLGSHQRHDIFLAFKEALNNIVRHSGAREVRLIIEVAGGDLQVLLADDGKGFAPGAAAPGSDGLTGMKQRMEKLGGACRISSTPGRGTTVGFSLPLERSHA</sequence>
<organism evidence="7 8">
    <name type="scientific">Luteolibacter rhizosphaerae</name>
    <dbReference type="NCBI Taxonomy" id="2989719"/>
    <lineage>
        <taxon>Bacteria</taxon>
        <taxon>Pseudomonadati</taxon>
        <taxon>Verrucomicrobiota</taxon>
        <taxon>Verrucomicrobiia</taxon>
        <taxon>Verrucomicrobiales</taxon>
        <taxon>Verrucomicrobiaceae</taxon>
        <taxon>Luteolibacter</taxon>
    </lineage>
</organism>
<dbReference type="PANTHER" id="PTHR24421">
    <property type="entry name" value="NITRATE/NITRITE SENSOR PROTEIN NARX-RELATED"/>
    <property type="match status" value="1"/>
</dbReference>
<dbReference type="Gene3D" id="3.30.565.10">
    <property type="entry name" value="Histidine kinase-like ATPase, C-terminal domain"/>
    <property type="match status" value="1"/>
</dbReference>
<keyword evidence="8" id="KW-1185">Reference proteome</keyword>
<keyword evidence="5" id="KW-0472">Membrane</keyword>
<evidence type="ECO:0000259" key="6">
    <source>
        <dbReference type="PROSITE" id="PS51820"/>
    </source>
</evidence>
<protein>
    <submittedName>
        <fullName evidence="7">Histidine kinase</fullName>
    </submittedName>
</protein>
<dbReference type="Gene3D" id="1.20.5.1930">
    <property type="match status" value="1"/>
</dbReference>
<evidence type="ECO:0000313" key="7">
    <source>
        <dbReference type="EMBL" id="MCW1911967.1"/>
    </source>
</evidence>
<accession>A0ABT3FWN2</accession>
<name>A0ABT3FWN2_9BACT</name>
<proteinExistence type="predicted"/>
<evidence type="ECO:0000256" key="3">
    <source>
        <dbReference type="ARBA" id="ARBA00023012"/>
    </source>
</evidence>
<dbReference type="EMBL" id="JAPDDR010000001">
    <property type="protein sequence ID" value="MCW1911967.1"/>
    <property type="molecule type" value="Genomic_DNA"/>
</dbReference>
<dbReference type="Proteomes" id="UP001165653">
    <property type="component" value="Unassembled WGS sequence"/>
</dbReference>
<keyword evidence="1" id="KW-0808">Transferase</keyword>
<dbReference type="SMART" id="SM00387">
    <property type="entry name" value="HATPase_c"/>
    <property type="match status" value="1"/>
</dbReference>
<feature type="transmembrane region" description="Helical" evidence="5">
    <location>
        <begin position="784"/>
        <end position="804"/>
    </location>
</feature>
<gene>
    <name evidence="7" type="ORF">OJ996_00170</name>
</gene>
<dbReference type="InterPro" id="IPR036890">
    <property type="entry name" value="HATPase_C_sf"/>
</dbReference>
<evidence type="ECO:0000256" key="5">
    <source>
        <dbReference type="SAM" id="Phobius"/>
    </source>
</evidence>
<feature type="domain" description="PA14" evidence="6">
    <location>
        <begin position="188"/>
        <end position="371"/>
    </location>
</feature>
<evidence type="ECO:0000256" key="4">
    <source>
        <dbReference type="SAM" id="MobiDB-lite"/>
    </source>
</evidence>
<evidence type="ECO:0000256" key="1">
    <source>
        <dbReference type="ARBA" id="ARBA00022679"/>
    </source>
</evidence>
<reference evidence="7" key="1">
    <citation type="submission" date="2022-10" db="EMBL/GenBank/DDBJ databases">
        <title>Luteolibacter sp. GHJ8, whole genome shotgun sequencing project.</title>
        <authorList>
            <person name="Zhao G."/>
            <person name="Shen L."/>
        </authorList>
    </citation>
    <scope>NUCLEOTIDE SEQUENCE</scope>
    <source>
        <strain evidence="7">GHJ8</strain>
    </source>
</reference>
<dbReference type="RefSeq" id="WP_264509917.1">
    <property type="nucleotide sequence ID" value="NZ_JAPDDR010000001.1"/>
</dbReference>
<dbReference type="InterPro" id="IPR037524">
    <property type="entry name" value="PA14/GLEYA"/>
</dbReference>
<keyword evidence="2 7" id="KW-0418">Kinase</keyword>
<comment type="caution">
    <text evidence="7">The sequence shown here is derived from an EMBL/GenBank/DDBJ whole genome shotgun (WGS) entry which is preliminary data.</text>
</comment>
<dbReference type="SUPFAM" id="SSF55874">
    <property type="entry name" value="ATPase domain of HSP90 chaperone/DNA topoisomerase II/histidine kinase"/>
    <property type="match status" value="1"/>
</dbReference>